<dbReference type="EMBL" id="JADDUC010000011">
    <property type="protein sequence ID" value="KAG0129886.1"/>
    <property type="molecule type" value="Genomic_DNA"/>
</dbReference>
<evidence type="ECO:0000313" key="13">
    <source>
        <dbReference type="EMBL" id="KAG0129886.1"/>
    </source>
</evidence>
<evidence type="ECO:0000256" key="6">
    <source>
        <dbReference type="ARBA" id="ARBA00022982"/>
    </source>
</evidence>
<evidence type="ECO:0000256" key="5">
    <source>
        <dbReference type="ARBA" id="ARBA00022792"/>
    </source>
</evidence>
<keyword evidence="4 12" id="KW-0812">Transmembrane</keyword>
<keyword evidence="6" id="KW-0249">Electron transport</keyword>
<dbReference type="OrthoDB" id="5511684at2759"/>
<dbReference type="InterPro" id="IPR010530">
    <property type="entry name" value="B12D"/>
</dbReference>
<sequence length="213" mass="23707">MPGLIPLFVIIGSGGVGAGLYLMRLAVFNPDVSWDKKNNPEPWNKMSPSDQYKLRRLTPRMQITMATITSNKVKSSSKNLEKKDYSVGTVEREIALQLGKILSVLKYSRIFKAASLKPSPTSFFMKPKMVFPEDSMKKQMKQTAEKVMKTDYLMVKNLSAILFLPVVPLLEFNGVAPLSLSHPFIKAQLNLYRVTSSSGESLTLGEQKAGFLG</sequence>
<dbReference type="EMBL" id="JADDUC020000001">
    <property type="protein sequence ID" value="KAI1242743.1"/>
    <property type="molecule type" value="Genomic_DNA"/>
</dbReference>
<keyword evidence="7 12" id="KW-1133">Transmembrane helix</keyword>
<keyword evidence="3" id="KW-0679">Respiratory chain</keyword>
<organism evidence="13">
    <name type="scientific">Lamprotornis superbus</name>
    <dbReference type="NCBI Taxonomy" id="245042"/>
    <lineage>
        <taxon>Eukaryota</taxon>
        <taxon>Metazoa</taxon>
        <taxon>Chordata</taxon>
        <taxon>Craniata</taxon>
        <taxon>Vertebrata</taxon>
        <taxon>Euteleostomi</taxon>
        <taxon>Archelosauria</taxon>
        <taxon>Archosauria</taxon>
        <taxon>Dinosauria</taxon>
        <taxon>Saurischia</taxon>
        <taxon>Theropoda</taxon>
        <taxon>Coelurosauria</taxon>
        <taxon>Aves</taxon>
        <taxon>Neognathae</taxon>
        <taxon>Neoaves</taxon>
        <taxon>Telluraves</taxon>
        <taxon>Australaves</taxon>
        <taxon>Passeriformes</taxon>
        <taxon>Sturnidae</taxon>
        <taxon>Lamprotornis</taxon>
    </lineage>
</organism>
<evidence type="ECO:0000256" key="12">
    <source>
        <dbReference type="SAM" id="Phobius"/>
    </source>
</evidence>
<reference evidence="13" key="1">
    <citation type="submission" date="2020-10" db="EMBL/GenBank/DDBJ databases">
        <title>Feather gene expression reveals the developmental basis of iridescence in African starlings.</title>
        <authorList>
            <person name="Rubenstein D.R."/>
        </authorList>
    </citation>
    <scope>NUCLEOTIDE SEQUENCE</scope>
    <source>
        <strain evidence="13">SS15</strain>
        <tissue evidence="13">Liver</tissue>
    </source>
</reference>
<evidence type="ECO:0000256" key="8">
    <source>
        <dbReference type="ARBA" id="ARBA00023128"/>
    </source>
</evidence>
<evidence type="ECO:0000313" key="14">
    <source>
        <dbReference type="EMBL" id="KAI1242743.1"/>
    </source>
</evidence>
<keyword evidence="5" id="KW-0999">Mitochondrion inner membrane</keyword>
<dbReference type="PANTHER" id="PTHR14256:SF4">
    <property type="entry name" value="CYTOCHROME C OXIDASE SUBUNIT NDUFA4"/>
    <property type="match status" value="1"/>
</dbReference>
<evidence type="ECO:0000256" key="11">
    <source>
        <dbReference type="ARBA" id="ARBA00041121"/>
    </source>
</evidence>
<proteinExistence type="inferred from homology"/>
<dbReference type="Pfam" id="PF06522">
    <property type="entry name" value="B12D"/>
    <property type="match status" value="1"/>
</dbReference>
<reference evidence="14" key="3">
    <citation type="submission" date="2022-01" db="EMBL/GenBank/DDBJ databases">
        <authorList>
            <person name="Rubenstein D.R."/>
        </authorList>
    </citation>
    <scope>NUCLEOTIDE SEQUENCE</scope>
    <source>
        <strain evidence="14">SS15</strain>
        <tissue evidence="14">Liver</tissue>
    </source>
</reference>
<reference evidence="14 15" key="2">
    <citation type="journal article" date="2021" name="J. Hered.">
        <title>Feather Gene Expression Elucidates the Developmental Basis of Plumage Iridescence in African Starlings.</title>
        <authorList>
            <person name="Rubenstein D.R."/>
            <person name="Corvelo A."/>
            <person name="MacManes M.D."/>
            <person name="Maia R."/>
            <person name="Narzisi G."/>
            <person name="Rousaki A."/>
            <person name="Vandenabeele P."/>
            <person name="Shawkey M.D."/>
            <person name="Solomon J."/>
        </authorList>
    </citation>
    <scope>NUCLEOTIDE SEQUENCE [LARGE SCALE GENOMIC DNA]</scope>
    <source>
        <strain evidence="14">SS15</strain>
    </source>
</reference>
<keyword evidence="15" id="KW-1185">Reference proteome</keyword>
<dbReference type="GO" id="GO:0005743">
    <property type="term" value="C:mitochondrial inner membrane"/>
    <property type="evidence" value="ECO:0007669"/>
    <property type="project" value="UniProtKB-SubCell"/>
</dbReference>
<evidence type="ECO:0000256" key="2">
    <source>
        <dbReference type="ARBA" id="ARBA00022448"/>
    </source>
</evidence>
<evidence type="ECO:0000256" key="4">
    <source>
        <dbReference type="ARBA" id="ARBA00022692"/>
    </source>
</evidence>
<evidence type="ECO:0000256" key="10">
    <source>
        <dbReference type="ARBA" id="ARBA00038186"/>
    </source>
</evidence>
<evidence type="ECO:0000256" key="1">
    <source>
        <dbReference type="ARBA" id="ARBA00004434"/>
    </source>
</evidence>
<keyword evidence="8" id="KW-0496">Mitochondrion</keyword>
<evidence type="ECO:0000256" key="9">
    <source>
        <dbReference type="ARBA" id="ARBA00023136"/>
    </source>
</evidence>
<keyword evidence="9 12" id="KW-0472">Membrane</keyword>
<keyword evidence="2" id="KW-0813">Transport</keyword>
<dbReference type="PANTHER" id="PTHR14256">
    <property type="entry name" value="NADH-UBIQUINONE OXIDOREDUCTASE MLRQ SUBUNIT"/>
    <property type="match status" value="1"/>
</dbReference>
<dbReference type="Proteomes" id="UP000618051">
    <property type="component" value="Unassembled WGS sequence"/>
</dbReference>
<name>A0A835TZL7_9PASS</name>
<protein>
    <recommendedName>
        <fullName evidence="11">Cytochrome c oxidase subunit NDUFA4</fullName>
    </recommendedName>
</protein>
<evidence type="ECO:0000256" key="3">
    <source>
        <dbReference type="ARBA" id="ARBA00022660"/>
    </source>
</evidence>
<dbReference type="AlphaFoldDB" id="A0A835TZL7"/>
<feature type="transmembrane region" description="Helical" evidence="12">
    <location>
        <begin position="6"/>
        <end position="27"/>
    </location>
</feature>
<comment type="similarity">
    <text evidence="10">Belongs to the complex IV NDUFA4 subunit family.</text>
</comment>
<gene>
    <name evidence="14" type="ORF">IHE44_0000287</name>
    <name evidence="13" type="ORF">IHE44_000481</name>
</gene>
<evidence type="ECO:0000313" key="15">
    <source>
        <dbReference type="Proteomes" id="UP000618051"/>
    </source>
</evidence>
<comment type="subcellular location">
    <subcellularLocation>
        <location evidence="1">Mitochondrion inner membrane</location>
        <topology evidence="1">Single-pass membrane protein</topology>
    </subcellularLocation>
</comment>
<evidence type="ECO:0000256" key="7">
    <source>
        <dbReference type="ARBA" id="ARBA00022989"/>
    </source>
</evidence>
<comment type="caution">
    <text evidence="13">The sequence shown here is derived from an EMBL/GenBank/DDBJ whole genome shotgun (WGS) entry which is preliminary data.</text>
</comment>
<accession>A0A835TZL7</accession>